<dbReference type="RefSeq" id="WP_120374388.1">
    <property type="nucleotide sequence ID" value="NZ_RCHC01000005.1"/>
</dbReference>
<evidence type="ECO:0000256" key="1">
    <source>
        <dbReference type="SAM" id="SignalP"/>
    </source>
</evidence>
<organism evidence="2 3">
    <name type="scientific">Acinetobacter chengduensis</name>
    <dbReference type="NCBI Taxonomy" id="2420890"/>
    <lineage>
        <taxon>Bacteria</taxon>
        <taxon>Pseudomonadati</taxon>
        <taxon>Pseudomonadota</taxon>
        <taxon>Gammaproteobacteria</taxon>
        <taxon>Moraxellales</taxon>
        <taxon>Moraxellaceae</taxon>
        <taxon>Acinetobacter</taxon>
    </lineage>
</organism>
<evidence type="ECO:0000313" key="3">
    <source>
        <dbReference type="Proteomes" id="UP000280271"/>
    </source>
</evidence>
<reference evidence="2 3" key="1">
    <citation type="submission" date="2018-09" db="EMBL/GenBank/DDBJ databases">
        <title>The draft genome of Acinetobacter sp. strains.</title>
        <authorList>
            <person name="Qin J."/>
            <person name="Feng Y."/>
            <person name="Zong Z."/>
        </authorList>
    </citation>
    <scope>NUCLEOTIDE SEQUENCE [LARGE SCALE GENOMIC DNA]</scope>
    <source>
        <strain evidence="2 3">WCHAc060005</strain>
    </source>
</reference>
<name>A0ABX9TXX3_9GAMM</name>
<sequence length="270" mass="29641">MNKTLLTALIMGLFSTLANAHAPYTAPVSFNVTGGHSAVLAGFADAPFDSEVAIRGFEFKVITPSGATKSLNLTNTQTVSVGDIETTEAGTYQILGQREAAIKYAKVGQRWLRILDTKGAALAPAQKNHFIAESELTNKMQQMSVMRFDEVRSYFSKQNDSDLMPVAEENVNLKYSVHPRKLRQSVPLTLTVTVNKQPAQHFKAVLEKQKASADEQELKIETTANARGELQLQFPVAGNYILTLTSPELDAKQKPEANTYRTIVSLNVQP</sequence>
<proteinExistence type="predicted"/>
<comment type="caution">
    <text evidence="2">The sequence shown here is derived from an EMBL/GenBank/DDBJ whole genome shotgun (WGS) entry which is preliminary data.</text>
</comment>
<feature type="chain" id="PRO_5045069791" evidence="1">
    <location>
        <begin position="21"/>
        <end position="270"/>
    </location>
</feature>
<keyword evidence="1" id="KW-0732">Signal</keyword>
<dbReference type="InterPro" id="IPR019613">
    <property type="entry name" value="DUF4198"/>
</dbReference>
<feature type="signal peptide" evidence="1">
    <location>
        <begin position="1"/>
        <end position="20"/>
    </location>
</feature>
<evidence type="ECO:0000313" key="2">
    <source>
        <dbReference type="EMBL" id="RLL22751.1"/>
    </source>
</evidence>
<protein>
    <submittedName>
        <fullName evidence="2">DUF4198 domain-containing protein</fullName>
    </submittedName>
</protein>
<dbReference type="Proteomes" id="UP000280271">
    <property type="component" value="Unassembled WGS sequence"/>
</dbReference>
<accession>A0ABX9TXX3</accession>
<dbReference type="Pfam" id="PF10670">
    <property type="entry name" value="DUF4198"/>
    <property type="match status" value="1"/>
</dbReference>
<dbReference type="EMBL" id="RCHC01000005">
    <property type="protein sequence ID" value="RLL22751.1"/>
    <property type="molecule type" value="Genomic_DNA"/>
</dbReference>
<keyword evidence="3" id="KW-1185">Reference proteome</keyword>
<gene>
    <name evidence="2" type="ORF">D9K81_05980</name>
</gene>